<accession>A0ABW2JT60</accession>
<evidence type="ECO:0000313" key="1">
    <source>
        <dbReference type="EMBL" id="MFC7309109.1"/>
    </source>
</evidence>
<dbReference type="Proteomes" id="UP001596523">
    <property type="component" value="Unassembled WGS sequence"/>
</dbReference>
<comment type="caution">
    <text evidence="1">The sequence shown here is derived from an EMBL/GenBank/DDBJ whole genome shotgun (WGS) entry which is preliminary data.</text>
</comment>
<sequence>MTGRRVAYLARLFAAAGFPDEEAHRRGLLAYTVCLGHSQLAHAVPSALPDEAERGHYPDRTLDALLMR</sequence>
<keyword evidence="2" id="KW-1185">Reference proteome</keyword>
<name>A0ABW2JT60_9ACTN</name>
<reference evidence="2" key="1">
    <citation type="journal article" date="2019" name="Int. J. Syst. Evol. Microbiol.">
        <title>The Global Catalogue of Microorganisms (GCM) 10K type strain sequencing project: providing services to taxonomists for standard genome sequencing and annotation.</title>
        <authorList>
            <consortium name="The Broad Institute Genomics Platform"/>
            <consortium name="The Broad Institute Genome Sequencing Center for Infectious Disease"/>
            <person name="Wu L."/>
            <person name="Ma J."/>
        </authorList>
    </citation>
    <scope>NUCLEOTIDE SEQUENCE [LARGE SCALE GENOMIC DNA]</scope>
    <source>
        <strain evidence="2">SYNS20</strain>
    </source>
</reference>
<dbReference type="EMBL" id="JBHTCF010000019">
    <property type="protein sequence ID" value="MFC7309109.1"/>
    <property type="molecule type" value="Genomic_DNA"/>
</dbReference>
<evidence type="ECO:0000313" key="2">
    <source>
        <dbReference type="Proteomes" id="UP001596523"/>
    </source>
</evidence>
<dbReference type="RefSeq" id="WP_381837719.1">
    <property type="nucleotide sequence ID" value="NZ_JBHTCF010000019.1"/>
</dbReference>
<organism evidence="1 2">
    <name type="scientific">Streptomyces monticola</name>
    <dbReference type="NCBI Taxonomy" id="2666263"/>
    <lineage>
        <taxon>Bacteria</taxon>
        <taxon>Bacillati</taxon>
        <taxon>Actinomycetota</taxon>
        <taxon>Actinomycetes</taxon>
        <taxon>Kitasatosporales</taxon>
        <taxon>Streptomycetaceae</taxon>
        <taxon>Streptomyces</taxon>
    </lineage>
</organism>
<proteinExistence type="predicted"/>
<protein>
    <submittedName>
        <fullName evidence="1">Uncharacterized protein</fullName>
    </submittedName>
</protein>
<gene>
    <name evidence="1" type="ORF">ACFQVC_33500</name>
</gene>